<dbReference type="AlphaFoldDB" id="A0A4Y3VWU7"/>
<accession>A0A4Y3VWU7</accession>
<name>A0A4Y3VWU7_9ACTN</name>
<dbReference type="InterPro" id="IPR014756">
    <property type="entry name" value="Ig_E-set"/>
</dbReference>
<feature type="region of interest" description="Disordered" evidence="1">
    <location>
        <begin position="60"/>
        <end position="91"/>
    </location>
</feature>
<dbReference type="Proteomes" id="UP000317881">
    <property type="component" value="Unassembled WGS sequence"/>
</dbReference>
<evidence type="ECO:0008006" key="4">
    <source>
        <dbReference type="Google" id="ProtNLM"/>
    </source>
</evidence>
<evidence type="ECO:0000256" key="1">
    <source>
        <dbReference type="SAM" id="MobiDB-lite"/>
    </source>
</evidence>
<proteinExistence type="predicted"/>
<evidence type="ECO:0000313" key="2">
    <source>
        <dbReference type="EMBL" id="GEC10698.1"/>
    </source>
</evidence>
<gene>
    <name evidence="2" type="ORF">SSP24_83530</name>
</gene>
<reference evidence="2 3" key="1">
    <citation type="submission" date="2019-06" db="EMBL/GenBank/DDBJ databases">
        <title>Whole genome shotgun sequence of Streptomyces spinoverrucosus NBRC 14228.</title>
        <authorList>
            <person name="Hosoyama A."/>
            <person name="Uohara A."/>
            <person name="Ohji S."/>
            <person name="Ichikawa N."/>
        </authorList>
    </citation>
    <scope>NUCLEOTIDE SEQUENCE [LARGE SCALE GENOMIC DNA]</scope>
    <source>
        <strain evidence="2 3">NBRC 14228</strain>
    </source>
</reference>
<comment type="caution">
    <text evidence="2">The sequence shown here is derived from an EMBL/GenBank/DDBJ whole genome shotgun (WGS) entry which is preliminary data.</text>
</comment>
<organism evidence="2 3">
    <name type="scientific">Streptomyces spinoverrucosus</name>
    <dbReference type="NCBI Taxonomy" id="284043"/>
    <lineage>
        <taxon>Bacteria</taxon>
        <taxon>Bacillati</taxon>
        <taxon>Actinomycetota</taxon>
        <taxon>Actinomycetes</taxon>
        <taxon>Kitasatosporales</taxon>
        <taxon>Streptomycetaceae</taxon>
        <taxon>Streptomyces</taxon>
    </lineage>
</organism>
<sequence>MQLDYAIPTSAGGSARRDADLVVTASHIRGASSSRVRVDAVELSYDDGRTWHRAKLRDAEDGAARAELDAPLCGPPSCPCQSTPRTRRATP</sequence>
<dbReference type="EMBL" id="BJND01000139">
    <property type="protein sequence ID" value="GEC10698.1"/>
    <property type="molecule type" value="Genomic_DNA"/>
</dbReference>
<dbReference type="SUPFAM" id="SSF81296">
    <property type="entry name" value="E set domains"/>
    <property type="match status" value="1"/>
</dbReference>
<protein>
    <recommendedName>
        <fullName evidence="4">Sialidase domain-containing protein</fullName>
    </recommendedName>
</protein>
<evidence type="ECO:0000313" key="3">
    <source>
        <dbReference type="Proteomes" id="UP000317881"/>
    </source>
</evidence>
<dbReference type="Gene3D" id="2.60.40.650">
    <property type="match status" value="1"/>
</dbReference>
<keyword evidence="3" id="KW-1185">Reference proteome</keyword>